<organism evidence="1 2">
    <name type="scientific">Galdieria sulphuraria</name>
    <name type="common">Red alga</name>
    <dbReference type="NCBI Taxonomy" id="130081"/>
    <lineage>
        <taxon>Eukaryota</taxon>
        <taxon>Rhodophyta</taxon>
        <taxon>Bangiophyceae</taxon>
        <taxon>Galdieriales</taxon>
        <taxon>Galdieriaceae</taxon>
        <taxon>Galdieria</taxon>
    </lineage>
</organism>
<dbReference type="Gramene" id="EME28065">
    <property type="protein sequence ID" value="EME28065"/>
    <property type="gene ID" value="Gasu_44020"/>
</dbReference>
<sequence>MSSDEEDDLPPPFHSVNMENTRNEKIEIILRDTNCWSYKGEFQSPIKEGKFHCHSSSSLRDENVACSKPSSDNNSLCSLESLIVCLSSKALQSPFGFKLYDCLKKEMLSQVYEGTAMKTSCIYWSRNISNPLIEAPVLHLCSAEEFLEHCVSEESLLNFARMLKNLGHGGRNELVLFGHAELKQKCCSIRNSHKDVSQLERIKVCCLLKIFTLSKLSP</sequence>
<dbReference type="GeneID" id="17086931"/>
<accession>M2WVQ3</accession>
<dbReference type="RefSeq" id="XP_005704585.1">
    <property type="nucleotide sequence ID" value="XM_005704528.1"/>
</dbReference>
<proteinExistence type="predicted"/>
<dbReference type="EMBL" id="KB454524">
    <property type="protein sequence ID" value="EME28065.1"/>
    <property type="molecule type" value="Genomic_DNA"/>
</dbReference>
<keyword evidence="2" id="KW-1185">Reference proteome</keyword>
<protein>
    <submittedName>
        <fullName evidence="1">Uncharacterized protein</fullName>
    </submittedName>
</protein>
<name>M2WVQ3_GALSU</name>
<reference evidence="2" key="1">
    <citation type="journal article" date="2013" name="Science">
        <title>Gene transfer from bacteria and archaea facilitated evolution of an extremophilic eukaryote.</title>
        <authorList>
            <person name="Schonknecht G."/>
            <person name="Chen W.H."/>
            <person name="Ternes C.M."/>
            <person name="Barbier G.G."/>
            <person name="Shrestha R.P."/>
            <person name="Stanke M."/>
            <person name="Brautigam A."/>
            <person name="Baker B.J."/>
            <person name="Banfield J.F."/>
            <person name="Garavito R.M."/>
            <person name="Carr K."/>
            <person name="Wilkerson C."/>
            <person name="Rensing S.A."/>
            <person name="Gagneul D."/>
            <person name="Dickenson N.E."/>
            <person name="Oesterhelt C."/>
            <person name="Lercher M.J."/>
            <person name="Weber A.P."/>
        </authorList>
    </citation>
    <scope>NUCLEOTIDE SEQUENCE [LARGE SCALE GENOMIC DNA]</scope>
    <source>
        <strain evidence="2">074W</strain>
    </source>
</reference>
<evidence type="ECO:0000313" key="1">
    <source>
        <dbReference type="EMBL" id="EME28065.1"/>
    </source>
</evidence>
<dbReference type="Proteomes" id="UP000030680">
    <property type="component" value="Unassembled WGS sequence"/>
</dbReference>
<dbReference type="AlphaFoldDB" id="M2WVQ3"/>
<evidence type="ECO:0000313" key="2">
    <source>
        <dbReference type="Proteomes" id="UP000030680"/>
    </source>
</evidence>
<dbReference type="KEGG" id="gsl:Gasu_44020"/>
<dbReference type="OrthoDB" id="10198at2759"/>
<gene>
    <name evidence="1" type="ORF">Gasu_44020</name>
</gene>